<reference evidence="1" key="2">
    <citation type="submission" date="2020-11" db="EMBL/GenBank/DDBJ databases">
        <authorList>
            <person name="McCartney M.A."/>
            <person name="Auch B."/>
            <person name="Kono T."/>
            <person name="Mallez S."/>
            <person name="Becker A."/>
            <person name="Gohl D.M."/>
            <person name="Silverstein K.A.T."/>
            <person name="Koren S."/>
            <person name="Bechman K.B."/>
            <person name="Herman A."/>
            <person name="Abrahante J.E."/>
            <person name="Garbe J."/>
        </authorList>
    </citation>
    <scope>NUCLEOTIDE SEQUENCE</scope>
    <source>
        <strain evidence="1">Duluth1</strain>
        <tissue evidence="1">Whole animal</tissue>
    </source>
</reference>
<proteinExistence type="predicted"/>
<sequence>MASIAYCFPGLRFTLFENKILRSVTLTDESLHACSLLDEIVSVRATRPAQFVDAQHPIVDKRHRRWDGSLTHQGSAVGSVDVTNMGDDTYGRHARMTKDVFVLNFLNTL</sequence>
<dbReference type="AlphaFoldDB" id="A0A9D4NGR7"/>
<comment type="caution">
    <text evidence="1">The sequence shown here is derived from an EMBL/GenBank/DDBJ whole genome shotgun (WGS) entry which is preliminary data.</text>
</comment>
<evidence type="ECO:0000313" key="2">
    <source>
        <dbReference type="Proteomes" id="UP000828390"/>
    </source>
</evidence>
<accession>A0A9D4NGR7</accession>
<name>A0A9D4NGR7_DREPO</name>
<organism evidence="1 2">
    <name type="scientific">Dreissena polymorpha</name>
    <name type="common">Zebra mussel</name>
    <name type="synonym">Mytilus polymorpha</name>
    <dbReference type="NCBI Taxonomy" id="45954"/>
    <lineage>
        <taxon>Eukaryota</taxon>
        <taxon>Metazoa</taxon>
        <taxon>Spiralia</taxon>
        <taxon>Lophotrochozoa</taxon>
        <taxon>Mollusca</taxon>
        <taxon>Bivalvia</taxon>
        <taxon>Autobranchia</taxon>
        <taxon>Heteroconchia</taxon>
        <taxon>Euheterodonta</taxon>
        <taxon>Imparidentia</taxon>
        <taxon>Neoheterodontei</taxon>
        <taxon>Myida</taxon>
        <taxon>Dreissenoidea</taxon>
        <taxon>Dreissenidae</taxon>
        <taxon>Dreissena</taxon>
    </lineage>
</organism>
<evidence type="ECO:0000313" key="1">
    <source>
        <dbReference type="EMBL" id="KAH3894338.1"/>
    </source>
</evidence>
<protein>
    <submittedName>
        <fullName evidence="1">Uncharacterized protein</fullName>
    </submittedName>
</protein>
<keyword evidence="2" id="KW-1185">Reference proteome</keyword>
<dbReference type="EMBL" id="JAIWYP010000001">
    <property type="protein sequence ID" value="KAH3894338.1"/>
    <property type="molecule type" value="Genomic_DNA"/>
</dbReference>
<dbReference type="Proteomes" id="UP000828390">
    <property type="component" value="Unassembled WGS sequence"/>
</dbReference>
<gene>
    <name evidence="1" type="ORF">DPMN_018494</name>
</gene>
<reference evidence="1" key="1">
    <citation type="journal article" date="2019" name="bioRxiv">
        <title>The Genome of the Zebra Mussel, Dreissena polymorpha: A Resource for Invasive Species Research.</title>
        <authorList>
            <person name="McCartney M.A."/>
            <person name="Auch B."/>
            <person name="Kono T."/>
            <person name="Mallez S."/>
            <person name="Zhang Y."/>
            <person name="Obille A."/>
            <person name="Becker A."/>
            <person name="Abrahante J.E."/>
            <person name="Garbe J."/>
            <person name="Badalamenti J.P."/>
            <person name="Herman A."/>
            <person name="Mangelson H."/>
            <person name="Liachko I."/>
            <person name="Sullivan S."/>
            <person name="Sone E.D."/>
            <person name="Koren S."/>
            <person name="Silverstein K.A.T."/>
            <person name="Beckman K.B."/>
            <person name="Gohl D.M."/>
        </authorList>
    </citation>
    <scope>NUCLEOTIDE SEQUENCE</scope>
    <source>
        <strain evidence="1">Duluth1</strain>
        <tissue evidence="1">Whole animal</tissue>
    </source>
</reference>